<dbReference type="InterPro" id="IPR018168">
    <property type="entry name" value="Ubi_Hdrlase_CS"/>
</dbReference>
<dbReference type="NCBIfam" id="TIGR01988">
    <property type="entry name" value="Ubi-OHases"/>
    <property type="match status" value="1"/>
</dbReference>
<keyword evidence="7" id="KW-0503">Monooxygenase</keyword>
<comment type="similarity">
    <text evidence="3">Belongs to the UbiH/COQ6 family.</text>
</comment>
<comment type="cofactor">
    <cofactor evidence="1">
        <name>FAD</name>
        <dbReference type="ChEBI" id="CHEBI:57692"/>
    </cofactor>
</comment>
<comment type="pathway">
    <text evidence="2">Cofactor biosynthesis; ubiquinone biosynthesis.</text>
</comment>
<dbReference type="PANTHER" id="PTHR43876:SF10">
    <property type="entry name" value="3-DEMETHOXYUBIQUINOL 3-HYDROXYLASE"/>
    <property type="match status" value="1"/>
</dbReference>
<protein>
    <recommendedName>
        <fullName evidence="8">FAD-binding domain-containing protein</fullName>
    </recommendedName>
</protein>
<feature type="domain" description="FAD-binding" evidence="8">
    <location>
        <begin position="33"/>
        <end position="343"/>
    </location>
</feature>
<dbReference type="InterPro" id="IPR010971">
    <property type="entry name" value="UbiH/COQ6"/>
</dbReference>
<dbReference type="PROSITE" id="PS01304">
    <property type="entry name" value="UBIH"/>
    <property type="match status" value="1"/>
</dbReference>
<evidence type="ECO:0000256" key="3">
    <source>
        <dbReference type="ARBA" id="ARBA00005349"/>
    </source>
</evidence>
<dbReference type="Pfam" id="PF01494">
    <property type="entry name" value="FAD_binding_3"/>
    <property type="match status" value="1"/>
</dbReference>
<dbReference type="EMBL" id="PIPM01000008">
    <property type="protein sequence ID" value="RUO31373.1"/>
    <property type="molecule type" value="Genomic_DNA"/>
</dbReference>
<keyword evidence="6" id="KW-0560">Oxidoreductase</keyword>
<dbReference type="PANTHER" id="PTHR43876">
    <property type="entry name" value="UBIQUINONE BIOSYNTHESIS MONOOXYGENASE COQ6, MITOCHONDRIAL"/>
    <property type="match status" value="1"/>
</dbReference>
<dbReference type="UniPathway" id="UPA00232"/>
<dbReference type="InterPro" id="IPR051205">
    <property type="entry name" value="UbiH/COQ6_monooxygenase"/>
</dbReference>
<sequence>MIVINAANGSLRHNRARYRFSNRILTVVQRTKPIVIVGGGMVGAAAALALAESGFSVDVLEPQPEAEYQPEEPYDLRISAVTADNIALLERLGIWEDLLQARHQVFHELAVKEQGGPWLEFGDANGPALGYMLENRVLQRALQQQCRRHPLVRFHNERFAALEHQSGGDNGTTEFVVRTASGTAIPYRALLGADGAQSPVRHALGLGTSGRTYREHCLLALVKMPQPVPARTWQIFAGDEVHALLPLAEHHACLIVYAAEPQLNGIKRLDSAGQQKALEQRFASEIGEFKLVKMGSFPLRHQQVLTPWSGQRAGGVIGDAAHAVHPLAGQGVNLGFRDVQAIFSAAGSANDETISDVLARTLMQRKLENNVMGHGLDGISRLFRSEHRGMVRLRRAAFALLASSRGPIPALRGWVGTFAGGRFTSK</sequence>
<evidence type="ECO:0000259" key="8">
    <source>
        <dbReference type="Pfam" id="PF01494"/>
    </source>
</evidence>
<evidence type="ECO:0000256" key="4">
    <source>
        <dbReference type="ARBA" id="ARBA00022630"/>
    </source>
</evidence>
<dbReference type="GO" id="GO:0006744">
    <property type="term" value="P:ubiquinone biosynthetic process"/>
    <property type="evidence" value="ECO:0007669"/>
    <property type="project" value="UniProtKB-UniPathway"/>
</dbReference>
<dbReference type="GO" id="GO:0071949">
    <property type="term" value="F:FAD binding"/>
    <property type="evidence" value="ECO:0007669"/>
    <property type="project" value="InterPro"/>
</dbReference>
<evidence type="ECO:0000313" key="10">
    <source>
        <dbReference type="Proteomes" id="UP000288405"/>
    </source>
</evidence>
<evidence type="ECO:0000256" key="1">
    <source>
        <dbReference type="ARBA" id="ARBA00001974"/>
    </source>
</evidence>
<dbReference type="InterPro" id="IPR036188">
    <property type="entry name" value="FAD/NAD-bd_sf"/>
</dbReference>
<evidence type="ECO:0000256" key="2">
    <source>
        <dbReference type="ARBA" id="ARBA00004749"/>
    </source>
</evidence>
<organism evidence="9 10">
    <name type="scientific">Aliidiomarina sanyensis</name>
    <dbReference type="NCBI Taxonomy" id="1249555"/>
    <lineage>
        <taxon>Bacteria</taxon>
        <taxon>Pseudomonadati</taxon>
        <taxon>Pseudomonadota</taxon>
        <taxon>Gammaproteobacteria</taxon>
        <taxon>Alteromonadales</taxon>
        <taxon>Idiomarinaceae</taxon>
        <taxon>Aliidiomarina</taxon>
    </lineage>
</organism>
<evidence type="ECO:0000256" key="7">
    <source>
        <dbReference type="ARBA" id="ARBA00023033"/>
    </source>
</evidence>
<dbReference type="Proteomes" id="UP000288405">
    <property type="component" value="Unassembled WGS sequence"/>
</dbReference>
<keyword evidence="4" id="KW-0285">Flavoprotein</keyword>
<name>A0A432WEQ0_9GAMM</name>
<evidence type="ECO:0000256" key="5">
    <source>
        <dbReference type="ARBA" id="ARBA00022827"/>
    </source>
</evidence>
<evidence type="ECO:0000256" key="6">
    <source>
        <dbReference type="ARBA" id="ARBA00023002"/>
    </source>
</evidence>
<dbReference type="AlphaFoldDB" id="A0A432WEQ0"/>
<evidence type="ECO:0000313" key="9">
    <source>
        <dbReference type="EMBL" id="RUO31373.1"/>
    </source>
</evidence>
<dbReference type="InterPro" id="IPR002938">
    <property type="entry name" value="FAD-bd"/>
</dbReference>
<dbReference type="Gene3D" id="3.50.50.60">
    <property type="entry name" value="FAD/NAD(P)-binding domain"/>
    <property type="match status" value="2"/>
</dbReference>
<dbReference type="GO" id="GO:0008682">
    <property type="term" value="F:3-demethoxyubiquinol 3-hydroxylase activity"/>
    <property type="evidence" value="ECO:0007669"/>
    <property type="project" value="TreeGrafter"/>
</dbReference>
<reference evidence="9 10" key="1">
    <citation type="journal article" date="2011" name="Front. Microbiol.">
        <title>Genomic signatures of strain selection and enhancement in Bacillus atrophaeus var. globigii, a historical biowarfare simulant.</title>
        <authorList>
            <person name="Gibbons H.S."/>
            <person name="Broomall S.M."/>
            <person name="McNew L.A."/>
            <person name="Daligault H."/>
            <person name="Chapman C."/>
            <person name="Bruce D."/>
            <person name="Karavis M."/>
            <person name="Krepps M."/>
            <person name="McGregor P.A."/>
            <person name="Hong C."/>
            <person name="Park K.H."/>
            <person name="Akmal A."/>
            <person name="Feldman A."/>
            <person name="Lin J.S."/>
            <person name="Chang W.E."/>
            <person name="Higgs B.W."/>
            <person name="Demirev P."/>
            <person name="Lindquist J."/>
            <person name="Liem A."/>
            <person name="Fochler E."/>
            <person name="Read T.D."/>
            <person name="Tapia R."/>
            <person name="Johnson S."/>
            <person name="Bishop-Lilly K.A."/>
            <person name="Detter C."/>
            <person name="Han C."/>
            <person name="Sozhamannan S."/>
            <person name="Rosenzweig C.N."/>
            <person name="Skowronski E.W."/>
        </authorList>
    </citation>
    <scope>NUCLEOTIDE SEQUENCE [LARGE SCALE GENOMIC DNA]</scope>
    <source>
        <strain evidence="9 10">GYP-17</strain>
    </source>
</reference>
<accession>A0A432WEQ0</accession>
<keyword evidence="10" id="KW-1185">Reference proteome</keyword>
<keyword evidence="5" id="KW-0274">FAD</keyword>
<comment type="caution">
    <text evidence="9">The sequence shown here is derived from an EMBL/GenBank/DDBJ whole genome shotgun (WGS) entry which is preliminary data.</text>
</comment>
<proteinExistence type="inferred from homology"/>
<dbReference type="PRINTS" id="PR00420">
    <property type="entry name" value="RNGMNOXGNASE"/>
</dbReference>
<gene>
    <name evidence="9" type="ORF">CWE11_08515</name>
</gene>
<dbReference type="SUPFAM" id="SSF51905">
    <property type="entry name" value="FAD/NAD(P)-binding domain"/>
    <property type="match status" value="1"/>
</dbReference>